<protein>
    <submittedName>
        <fullName evidence="1">Uncharacterized protein</fullName>
    </submittedName>
</protein>
<dbReference type="Proteomes" id="UP000270094">
    <property type="component" value="Unassembled WGS sequence"/>
</dbReference>
<keyword evidence="2" id="KW-1185">Reference proteome</keyword>
<name>A0A3P7IYT9_STRVU</name>
<dbReference type="AlphaFoldDB" id="A0A3P7IYT9"/>
<gene>
    <name evidence="1" type="ORF">SVUK_LOCUS7397</name>
</gene>
<accession>A0A3P7IYT9</accession>
<evidence type="ECO:0000313" key="2">
    <source>
        <dbReference type="Proteomes" id="UP000270094"/>
    </source>
</evidence>
<feature type="non-terminal residue" evidence="1">
    <location>
        <position position="1"/>
    </location>
</feature>
<sequence length="195" mass="22604">FLAFIKRDRNHIGNVFLRSLPYGSIRQVTFETKTDVLGYGFTAVPEMIYYVQDNNGDENHMLFAKNVSQKAVKTNRLGRSTISDRRGVKAKILGNNYVDPRLLIGITDENSSMYNVYSYNLLTNTLSLVMRNKRFPEVYVDNNLNIRIAYEEQKDGTAIYYRIKRLRGPREILTSDRKHWEELLHLSAEDSLSNA</sequence>
<dbReference type="EMBL" id="UYYB01025206">
    <property type="protein sequence ID" value="VDM72399.1"/>
    <property type="molecule type" value="Genomic_DNA"/>
</dbReference>
<dbReference type="OrthoDB" id="416344at2759"/>
<evidence type="ECO:0000313" key="1">
    <source>
        <dbReference type="EMBL" id="VDM72399.1"/>
    </source>
</evidence>
<organism evidence="1 2">
    <name type="scientific">Strongylus vulgaris</name>
    <name type="common">Blood worm</name>
    <dbReference type="NCBI Taxonomy" id="40348"/>
    <lineage>
        <taxon>Eukaryota</taxon>
        <taxon>Metazoa</taxon>
        <taxon>Ecdysozoa</taxon>
        <taxon>Nematoda</taxon>
        <taxon>Chromadorea</taxon>
        <taxon>Rhabditida</taxon>
        <taxon>Rhabditina</taxon>
        <taxon>Rhabditomorpha</taxon>
        <taxon>Strongyloidea</taxon>
        <taxon>Strongylidae</taxon>
        <taxon>Strongylus</taxon>
    </lineage>
</organism>
<reference evidence="1 2" key="1">
    <citation type="submission" date="2018-11" db="EMBL/GenBank/DDBJ databases">
        <authorList>
            <consortium name="Pathogen Informatics"/>
        </authorList>
    </citation>
    <scope>NUCLEOTIDE SEQUENCE [LARGE SCALE GENOMIC DNA]</scope>
</reference>
<proteinExistence type="predicted"/>